<organism evidence="1">
    <name type="scientific">Cyprideis torosa</name>
    <dbReference type="NCBI Taxonomy" id="163714"/>
    <lineage>
        <taxon>Eukaryota</taxon>
        <taxon>Metazoa</taxon>
        <taxon>Ecdysozoa</taxon>
        <taxon>Arthropoda</taxon>
        <taxon>Crustacea</taxon>
        <taxon>Oligostraca</taxon>
        <taxon>Ostracoda</taxon>
        <taxon>Podocopa</taxon>
        <taxon>Podocopida</taxon>
        <taxon>Cytherocopina</taxon>
        <taxon>Cytheroidea</taxon>
        <taxon>Cytherideidae</taxon>
        <taxon>Cyprideis</taxon>
    </lineage>
</organism>
<reference evidence="1" key="1">
    <citation type="submission" date="2020-11" db="EMBL/GenBank/DDBJ databases">
        <authorList>
            <person name="Tran Van P."/>
        </authorList>
    </citation>
    <scope>NUCLEOTIDE SEQUENCE</scope>
</reference>
<dbReference type="EMBL" id="OB722426">
    <property type="protein sequence ID" value="CAD7239322.1"/>
    <property type="molecule type" value="Genomic_DNA"/>
</dbReference>
<gene>
    <name evidence="1" type="ORF">CTOB1V02_LOCUS17137</name>
</gene>
<sequence>MRSPVAPLRKGRPQLPWKEQGEDRTTGSQGQGA</sequence>
<protein>
    <submittedName>
        <fullName evidence="1">Uncharacterized protein</fullName>
    </submittedName>
</protein>
<name>A0A7R8ZWR0_9CRUS</name>
<proteinExistence type="predicted"/>
<evidence type="ECO:0000313" key="1">
    <source>
        <dbReference type="EMBL" id="CAD7239322.1"/>
    </source>
</evidence>
<accession>A0A7R8ZWR0</accession>
<dbReference type="AlphaFoldDB" id="A0A7R8ZWR0"/>